<keyword evidence="1" id="KW-0808">Transferase</keyword>
<evidence type="ECO:0000313" key="2">
    <source>
        <dbReference type="Proteomes" id="UP000553766"/>
    </source>
</evidence>
<dbReference type="SUPFAM" id="SSF52402">
    <property type="entry name" value="Adenine nucleotide alpha hydrolases-like"/>
    <property type="match status" value="1"/>
</dbReference>
<accession>A0A840WTL7</accession>
<dbReference type="NCBIfam" id="TIGR03573">
    <property type="entry name" value="WbuX"/>
    <property type="match status" value="1"/>
</dbReference>
<keyword evidence="2" id="KW-1185">Reference proteome</keyword>
<dbReference type="Proteomes" id="UP000553766">
    <property type="component" value="Unassembled WGS sequence"/>
</dbReference>
<dbReference type="AlphaFoldDB" id="A0A840WTL7"/>
<sequence>MTLGYDLDPTRRVCTRCIYDDRVPMISFDAAGVCNYCRQLDGLVEDYNTGRPEGAAEFERLLDEIKAAGRGKKYDCIIGVSGGTDSSYLVHKAVTDWGLRPLAVHYDNTWNSAIATQNIAKVLLPLNVDLYTHVVNNEEADDIFLSFFRASVAEIEGSTDLALRETMYRAAWQYKVRYVMEGSSFVTEGITPVGRNYFDGKYISSIHKMFGTMSASSYPLMTFNRFLFWTIVARIKNIRPFWYLDYNKEDARALLEREYGWQYYGGHHLENRMTAFYHSVYMPQKFESDLRNNTLSALVRNGKMDRAEAWAKYNEPPHIEEELVTYFQKRLGLSENEYASIMAEPPKSWHEFPTYKQRFERMRPVFKVLADANLVPRSFYLKYCFPTKTEG</sequence>
<dbReference type="Gene3D" id="3.40.50.620">
    <property type="entry name" value="HUPs"/>
    <property type="match status" value="1"/>
</dbReference>
<dbReference type="InterPro" id="IPR020022">
    <property type="entry name" value="N-acetyl_sugar_amidoTrfase"/>
</dbReference>
<protein>
    <submittedName>
        <fullName evidence="1">N-acetyl sugar amidotransferase</fullName>
    </submittedName>
</protein>
<organism evidence="1 2">
    <name type="scientific">Rubricella aquisinus</name>
    <dbReference type="NCBI Taxonomy" id="2028108"/>
    <lineage>
        <taxon>Bacteria</taxon>
        <taxon>Pseudomonadati</taxon>
        <taxon>Pseudomonadota</taxon>
        <taxon>Alphaproteobacteria</taxon>
        <taxon>Rhodobacterales</taxon>
        <taxon>Paracoccaceae</taxon>
        <taxon>Rubricella</taxon>
    </lineage>
</organism>
<proteinExistence type="predicted"/>
<comment type="caution">
    <text evidence="1">The sequence shown here is derived from an EMBL/GenBank/DDBJ whole genome shotgun (WGS) entry which is preliminary data.</text>
</comment>
<dbReference type="RefSeq" id="WP_184008220.1">
    <property type="nucleotide sequence ID" value="NZ_JACIJS010000001.1"/>
</dbReference>
<dbReference type="GO" id="GO:0016740">
    <property type="term" value="F:transferase activity"/>
    <property type="evidence" value="ECO:0007669"/>
    <property type="project" value="UniProtKB-KW"/>
</dbReference>
<dbReference type="InterPro" id="IPR014729">
    <property type="entry name" value="Rossmann-like_a/b/a_fold"/>
</dbReference>
<name>A0A840WTL7_9RHOB</name>
<gene>
    <name evidence="1" type="ORF">FHS89_000548</name>
</gene>
<dbReference type="EMBL" id="JACIJS010000001">
    <property type="protein sequence ID" value="MBB5514550.1"/>
    <property type="molecule type" value="Genomic_DNA"/>
</dbReference>
<evidence type="ECO:0000313" key="1">
    <source>
        <dbReference type="EMBL" id="MBB5514550.1"/>
    </source>
</evidence>
<reference evidence="1 2" key="1">
    <citation type="submission" date="2020-08" db="EMBL/GenBank/DDBJ databases">
        <title>Genomic Encyclopedia of Type Strains, Phase IV (KMG-IV): sequencing the most valuable type-strain genomes for metagenomic binning, comparative biology and taxonomic classification.</title>
        <authorList>
            <person name="Goeker M."/>
        </authorList>
    </citation>
    <scope>NUCLEOTIDE SEQUENCE [LARGE SCALE GENOMIC DNA]</scope>
    <source>
        <strain evidence="1 2">DSM 103377</strain>
    </source>
</reference>